<reference evidence="2 3" key="1">
    <citation type="journal article" date="2023" name="Microbiol. Spectr.">
        <title>Symbiosis of Carpenter Bees with Uncharacterized Lactic Acid Bacteria Showing NAD Auxotrophy.</title>
        <authorList>
            <person name="Kawasaki S."/>
            <person name="Ozawa K."/>
            <person name="Mori T."/>
            <person name="Yamamoto A."/>
            <person name="Ito M."/>
            <person name="Ohkuma M."/>
            <person name="Sakamoto M."/>
            <person name="Matsutani M."/>
        </authorList>
    </citation>
    <scope>NUCLEOTIDE SEQUENCE [LARGE SCALE GENOMIC DNA]</scope>
    <source>
        <strain evidence="2 3">Kim37-2</strain>
    </source>
</reference>
<accession>A0ABM8B9L5</accession>
<dbReference type="InterPro" id="IPR027417">
    <property type="entry name" value="P-loop_NTPase"/>
</dbReference>
<dbReference type="Proteomes" id="UP001321766">
    <property type="component" value="Chromosome"/>
</dbReference>
<dbReference type="Gene3D" id="3.40.50.300">
    <property type="entry name" value="P-loop containing nucleotide triphosphate hydrolases"/>
    <property type="match status" value="2"/>
</dbReference>
<dbReference type="GO" id="GO:0004386">
    <property type="term" value="F:helicase activity"/>
    <property type="evidence" value="ECO:0007669"/>
    <property type="project" value="UniProtKB-KW"/>
</dbReference>
<proteinExistence type="predicted"/>
<gene>
    <name evidence="2" type="ORF">KIM372_11870</name>
</gene>
<evidence type="ECO:0000256" key="1">
    <source>
        <dbReference type="SAM" id="MobiDB-lite"/>
    </source>
</evidence>
<keyword evidence="2" id="KW-0547">Nucleotide-binding</keyword>
<keyword evidence="2" id="KW-0378">Hydrolase</keyword>
<evidence type="ECO:0000313" key="3">
    <source>
        <dbReference type="Proteomes" id="UP001321766"/>
    </source>
</evidence>
<dbReference type="PANTHER" id="PTHR11070">
    <property type="entry name" value="UVRD / RECB / PCRA DNA HELICASE FAMILY MEMBER"/>
    <property type="match status" value="1"/>
</dbReference>
<evidence type="ECO:0000313" key="2">
    <source>
        <dbReference type="EMBL" id="BDR53280.1"/>
    </source>
</evidence>
<keyword evidence="2" id="KW-0347">Helicase</keyword>
<protein>
    <submittedName>
        <fullName evidence="2">DNA helicase</fullName>
    </submittedName>
</protein>
<dbReference type="InterPro" id="IPR000212">
    <property type="entry name" value="DNA_helicase_UvrD/REP"/>
</dbReference>
<dbReference type="Pfam" id="PF13245">
    <property type="entry name" value="AAA_19"/>
    <property type="match status" value="1"/>
</dbReference>
<keyword evidence="3" id="KW-1185">Reference proteome</keyword>
<dbReference type="SUPFAM" id="SSF52540">
    <property type="entry name" value="P-loop containing nucleoside triphosphate hydrolases"/>
    <property type="match status" value="1"/>
</dbReference>
<feature type="region of interest" description="Disordered" evidence="1">
    <location>
        <begin position="33"/>
        <end position="53"/>
    </location>
</feature>
<name>A0ABM8B9L5_9BIFI</name>
<organism evidence="2 3">
    <name type="scientific">Bombiscardovia nodaiensis</name>
    <dbReference type="NCBI Taxonomy" id="2932181"/>
    <lineage>
        <taxon>Bacteria</taxon>
        <taxon>Bacillati</taxon>
        <taxon>Actinomycetota</taxon>
        <taxon>Actinomycetes</taxon>
        <taxon>Bifidobacteriales</taxon>
        <taxon>Bifidobacteriaceae</taxon>
        <taxon>Bombiscardovia</taxon>
    </lineage>
</organism>
<dbReference type="PANTHER" id="PTHR11070:SF45">
    <property type="entry name" value="DNA 3'-5' HELICASE"/>
    <property type="match status" value="1"/>
</dbReference>
<dbReference type="EMBL" id="AP026798">
    <property type="protein sequence ID" value="BDR53280.1"/>
    <property type="molecule type" value="Genomic_DNA"/>
</dbReference>
<keyword evidence="2" id="KW-0067">ATP-binding</keyword>
<sequence>MSTYSSQLHEEQGAVDRAYGRLDSLRTQTKSRLDAVRAAGSHGSPTQRTERDSFANMYEDRLAQLRAVEDRLVFGRLDQSDGERRYIGRIGLSSEAHEPILTDWRAEAARPFYEATPSHHGNIALRRHITLSFRTVTGIEDEVLDVHSREVDQAASQGTLAGEGALLASLSSRRTGKMTDIVATIQAEQDRIIRADLGHAVVVQGGPGTGKTAVALHRAAYLLYTHRATLERSGVLVVGPSSTFLRYIDQVLPSLGETGVLSRTIGDLIPGYEATASESAYVARLKGDKRMAALIASAVHSRERVPSELPAVSVEGVRVPMLAVDLEQALSDAHRTRQPHNKARETFARAVLQAMVNRYAERVDYEPEADELSRVKALLRMNDQVRKTINLAWLPMKADWLLDNLWSHPALITRLAPWLSPEQVQSLVRPKGSPLTVSDIPLLDEAMELLGPDPKEMARQAAQEARQAQERQFAQDTLAQNGIGTGLVTSQMLLDNINGLDTQAVAQRAAEDREWAFGHIVVDEAQELTAMDWRMLVRRCPSRSFTIVGDVAQTSALGGTRSWQQTMDQLFGPDGWDLNELTIDYRNPQEVSQLAARFAQAQGLHVSTLKAVRAVPGAVERIRVSSPEECLEAASQAAARLAHKFVSPDGTGRVAVITAADQVTALKAAVGKAYRQAAGGSAADRLASQSQWDRQLIVTATDGTKGLEFDAVVLVDPQRIADSAPSRLVAASDLYVAMTRPTQQLVIVEQADDGANATWDK</sequence>